<dbReference type="PANTHER" id="PTHR22878:SF73">
    <property type="entry name" value="DYNEIN AXONEMAL HEAVY CHAIN 1"/>
    <property type="match status" value="1"/>
</dbReference>
<organism evidence="2 3">
    <name type="scientific">Haematococcus lacustris</name>
    <name type="common">Green alga</name>
    <name type="synonym">Haematococcus pluvialis</name>
    <dbReference type="NCBI Taxonomy" id="44745"/>
    <lineage>
        <taxon>Eukaryota</taxon>
        <taxon>Viridiplantae</taxon>
        <taxon>Chlorophyta</taxon>
        <taxon>core chlorophytes</taxon>
        <taxon>Chlorophyceae</taxon>
        <taxon>CS clade</taxon>
        <taxon>Chlamydomonadales</taxon>
        <taxon>Haematococcaceae</taxon>
        <taxon>Haematococcus</taxon>
    </lineage>
</organism>
<dbReference type="Gene3D" id="3.40.50.300">
    <property type="entry name" value="P-loop containing nucleotide triphosphate hydrolases"/>
    <property type="match status" value="1"/>
</dbReference>
<reference evidence="2 3" key="1">
    <citation type="submission" date="2020-02" db="EMBL/GenBank/DDBJ databases">
        <title>Draft genome sequence of Haematococcus lacustris strain NIES-144.</title>
        <authorList>
            <person name="Morimoto D."/>
            <person name="Nakagawa S."/>
            <person name="Yoshida T."/>
            <person name="Sawayama S."/>
        </authorList>
    </citation>
    <scope>NUCLEOTIDE SEQUENCE [LARGE SCALE GENOMIC DNA]</scope>
    <source>
        <strain evidence="2 3">NIES-144</strain>
    </source>
</reference>
<dbReference type="GO" id="GO:0051959">
    <property type="term" value="F:dynein light intermediate chain binding"/>
    <property type="evidence" value="ECO:0007669"/>
    <property type="project" value="InterPro"/>
</dbReference>
<dbReference type="EMBL" id="BLLF01000173">
    <property type="protein sequence ID" value="GFH08628.1"/>
    <property type="molecule type" value="Genomic_DNA"/>
</dbReference>
<dbReference type="AlphaFoldDB" id="A0A699YKW3"/>
<dbReference type="InterPro" id="IPR042219">
    <property type="entry name" value="AAA_lid_11_sf"/>
</dbReference>
<comment type="caution">
    <text evidence="2">The sequence shown here is derived from an EMBL/GenBank/DDBJ whole genome shotgun (WGS) entry which is preliminary data.</text>
</comment>
<dbReference type="Gene3D" id="1.10.8.720">
    <property type="entry name" value="Region D6 of dynein motor"/>
    <property type="match status" value="1"/>
</dbReference>
<accession>A0A699YKW3</accession>
<feature type="non-terminal residue" evidence="2">
    <location>
        <position position="1"/>
    </location>
</feature>
<dbReference type="FunFam" id="3.40.50.300:FF:000362">
    <property type="entry name" value="Dynein, axonemal, heavy chain 6"/>
    <property type="match status" value="1"/>
</dbReference>
<proteinExistence type="predicted"/>
<dbReference type="GO" id="GO:0008569">
    <property type="term" value="F:minus-end-directed microtubule motor activity"/>
    <property type="evidence" value="ECO:0007669"/>
    <property type="project" value="InterPro"/>
</dbReference>
<feature type="domain" description="Dynein heavy chain region D6 P-loop" evidence="1">
    <location>
        <begin position="118"/>
        <end position="231"/>
    </location>
</feature>
<dbReference type="GO" id="GO:0007018">
    <property type="term" value="P:microtubule-based movement"/>
    <property type="evidence" value="ECO:0007669"/>
    <property type="project" value="InterPro"/>
</dbReference>
<feature type="non-terminal residue" evidence="2">
    <location>
        <position position="278"/>
    </location>
</feature>
<dbReference type="Pfam" id="PF03028">
    <property type="entry name" value="Dynein_heavy"/>
    <property type="match status" value="1"/>
</dbReference>
<dbReference type="GO" id="GO:0030286">
    <property type="term" value="C:dynein complex"/>
    <property type="evidence" value="ECO:0007669"/>
    <property type="project" value="InterPro"/>
</dbReference>
<evidence type="ECO:0000313" key="3">
    <source>
        <dbReference type="Proteomes" id="UP000485058"/>
    </source>
</evidence>
<sequence>MNNATPAPNPAPDWLTDKAWVEVCNLDGLPTFKGFAQSFIEELAVYKELFDSNEAQDMPLAEPWQSALTSFQKLCILRCLRPDKVTIAVQGFVSEHLGQRFIEPPPFDLTTCYRESAPATPLIFVLSSGADPMADLLKLADDMKFNKKFEKVSLGQGQGPKAEKLLEMGMDRGIWVCLQNCHLAVSWMPTLERIVEGIEADKVHKDFRLWLTSMPSPDFPVAILQNGVKMTLEPPKGLKSNLVRQYTRFTDHYLNASSKPEQWRKLLFGLCLFHAVIQ</sequence>
<dbReference type="InterPro" id="IPR004273">
    <property type="entry name" value="Dynein_heavy_D6_P-loop"/>
</dbReference>
<gene>
    <name evidence="2" type="ORF">HaLaN_03616</name>
</gene>
<name>A0A699YKW3_HAELA</name>
<dbReference type="Proteomes" id="UP000485058">
    <property type="component" value="Unassembled WGS sequence"/>
</dbReference>
<evidence type="ECO:0000259" key="1">
    <source>
        <dbReference type="Pfam" id="PF03028"/>
    </source>
</evidence>
<keyword evidence="3" id="KW-1185">Reference proteome</keyword>
<dbReference type="InterPro" id="IPR026983">
    <property type="entry name" value="DHC"/>
</dbReference>
<protein>
    <recommendedName>
        <fullName evidence="1">Dynein heavy chain region D6 P-loop domain-containing protein</fullName>
    </recommendedName>
</protein>
<evidence type="ECO:0000313" key="2">
    <source>
        <dbReference type="EMBL" id="GFH08628.1"/>
    </source>
</evidence>
<dbReference type="InterPro" id="IPR027417">
    <property type="entry name" value="P-loop_NTPase"/>
</dbReference>
<dbReference type="PANTHER" id="PTHR22878">
    <property type="entry name" value="DYNEIN HEAVY CHAIN 6, AXONEMAL-LIKE-RELATED"/>
    <property type="match status" value="1"/>
</dbReference>
<dbReference type="GO" id="GO:0045505">
    <property type="term" value="F:dynein intermediate chain binding"/>
    <property type="evidence" value="ECO:0007669"/>
    <property type="project" value="InterPro"/>
</dbReference>